<dbReference type="Proteomes" id="UP001523216">
    <property type="component" value="Unassembled WGS sequence"/>
</dbReference>
<sequence>MEIKARGLTFDVYEGGPADGDPVLLLHGFPQDHREFDLLAPKLHAAGLRTYALDQRGTSPGARPAEVSAYHLSEPTADAVAVLDALGIESAHVIGHDWGAIVGWWLASAHPDRLRTLTAVSVPHPKALGLVLRTRASQRARMTYFKVFQSRQAERLLLARDGAVLRAMFKPIGHRGDKYVEAMRDDPGRLTGGLNWYRAATGNPPGGPGPIEVPTTYVWSDKDGVVSLTAALRTRDWVQSDYEMVAMRGISHWVPEQAATALAEAALRRIGRV</sequence>
<gene>
    <name evidence="3" type="ORF">LXN57_23355</name>
</gene>
<accession>A0ABT0Y4Z2</accession>
<dbReference type="PANTHER" id="PTHR43329">
    <property type="entry name" value="EPOXIDE HYDROLASE"/>
    <property type="match status" value="1"/>
</dbReference>
<proteinExistence type="predicted"/>
<dbReference type="GO" id="GO:0016787">
    <property type="term" value="F:hydrolase activity"/>
    <property type="evidence" value="ECO:0007669"/>
    <property type="project" value="UniProtKB-KW"/>
</dbReference>
<feature type="domain" description="AB hydrolase-1" evidence="2">
    <location>
        <begin position="22"/>
        <end position="255"/>
    </location>
</feature>
<dbReference type="Gene3D" id="3.40.50.1820">
    <property type="entry name" value="alpha/beta hydrolase"/>
    <property type="match status" value="1"/>
</dbReference>
<comment type="caution">
    <text evidence="3">The sequence shown here is derived from an EMBL/GenBank/DDBJ whole genome shotgun (WGS) entry which is preliminary data.</text>
</comment>
<dbReference type="SUPFAM" id="SSF53474">
    <property type="entry name" value="alpha/beta-Hydrolases"/>
    <property type="match status" value="1"/>
</dbReference>
<dbReference type="InterPro" id="IPR029058">
    <property type="entry name" value="AB_hydrolase_fold"/>
</dbReference>
<dbReference type="InterPro" id="IPR000639">
    <property type="entry name" value="Epox_hydrolase-like"/>
</dbReference>
<evidence type="ECO:0000313" key="4">
    <source>
        <dbReference type="Proteomes" id="UP001523216"/>
    </source>
</evidence>
<evidence type="ECO:0000313" key="3">
    <source>
        <dbReference type="EMBL" id="MCM4080522.1"/>
    </source>
</evidence>
<reference evidence="3 4" key="1">
    <citation type="submission" date="2022-06" db="EMBL/GenBank/DDBJ databases">
        <title>Actinoplanes abujensis sp. nov., isolated from Nigerian arid soil.</title>
        <authorList>
            <person name="Ding P."/>
        </authorList>
    </citation>
    <scope>NUCLEOTIDE SEQUENCE [LARGE SCALE GENOMIC DNA]</scope>
    <source>
        <strain evidence="4">TRM88002</strain>
    </source>
</reference>
<dbReference type="RefSeq" id="WP_251800308.1">
    <property type="nucleotide sequence ID" value="NZ_JAMQOL010000032.1"/>
</dbReference>
<dbReference type="InterPro" id="IPR000073">
    <property type="entry name" value="AB_hydrolase_1"/>
</dbReference>
<protein>
    <submittedName>
        <fullName evidence="3">Alpha/beta hydrolase</fullName>
    </submittedName>
</protein>
<evidence type="ECO:0000259" key="2">
    <source>
        <dbReference type="Pfam" id="PF00561"/>
    </source>
</evidence>
<organism evidence="3 4">
    <name type="scientific">Paractinoplanes hotanensis</name>
    <dbReference type="NCBI Taxonomy" id="2906497"/>
    <lineage>
        <taxon>Bacteria</taxon>
        <taxon>Bacillati</taxon>
        <taxon>Actinomycetota</taxon>
        <taxon>Actinomycetes</taxon>
        <taxon>Micromonosporales</taxon>
        <taxon>Micromonosporaceae</taxon>
        <taxon>Paractinoplanes</taxon>
    </lineage>
</organism>
<evidence type="ECO:0000256" key="1">
    <source>
        <dbReference type="ARBA" id="ARBA00022801"/>
    </source>
</evidence>
<dbReference type="Pfam" id="PF00561">
    <property type="entry name" value="Abhydrolase_1"/>
    <property type="match status" value="1"/>
</dbReference>
<dbReference type="PRINTS" id="PR00412">
    <property type="entry name" value="EPOXHYDRLASE"/>
</dbReference>
<name>A0ABT0Y4Z2_9ACTN</name>
<keyword evidence="4" id="KW-1185">Reference proteome</keyword>
<dbReference type="EMBL" id="JAMQOL010000032">
    <property type="protein sequence ID" value="MCM4080522.1"/>
    <property type="molecule type" value="Genomic_DNA"/>
</dbReference>
<keyword evidence="1 3" id="KW-0378">Hydrolase</keyword>